<feature type="compositionally biased region" description="Low complexity" evidence="1">
    <location>
        <begin position="61"/>
        <end position="77"/>
    </location>
</feature>
<evidence type="ECO:0000256" key="2">
    <source>
        <dbReference type="SAM" id="SignalP"/>
    </source>
</evidence>
<gene>
    <name evidence="4" type="ORF">CIT37_31080</name>
</gene>
<protein>
    <submittedName>
        <fullName evidence="4">DUF2147 domain-containing protein</fullName>
    </submittedName>
</protein>
<feature type="domain" description="DUF2147" evidence="3">
    <location>
        <begin position="199"/>
        <end position="291"/>
    </location>
</feature>
<feature type="signal peptide" evidence="2">
    <location>
        <begin position="1"/>
        <end position="19"/>
    </location>
</feature>
<dbReference type="Proteomes" id="UP000215703">
    <property type="component" value="Chromosome"/>
</dbReference>
<reference evidence="4 5" key="2">
    <citation type="journal article" date="2017" name="Syst. Appl. Microbiol.">
        <title>Soybeans inoculated with root zone soils of Canadian native legumes harbour diverse and novel Bradyrhizobium spp. that possess agricultural potential.</title>
        <authorList>
            <person name="Bromfield E.S.P."/>
            <person name="Cloutier S."/>
            <person name="Tambong J.T."/>
            <person name="Tran Thi T.V."/>
        </authorList>
    </citation>
    <scope>NUCLEOTIDE SEQUENCE [LARGE SCALE GENOMIC DNA]</scope>
    <source>
        <strain evidence="4 5">OO99</strain>
    </source>
</reference>
<feature type="compositionally biased region" description="Pro residues" evidence="1">
    <location>
        <begin position="78"/>
        <end position="113"/>
    </location>
</feature>
<dbReference type="PANTHER" id="PTHR36919:SF2">
    <property type="entry name" value="BLL6627 PROTEIN"/>
    <property type="match status" value="1"/>
</dbReference>
<name>A0A2U8PKU1_9BRAD</name>
<dbReference type="Pfam" id="PF09917">
    <property type="entry name" value="DUF2147"/>
    <property type="match status" value="1"/>
</dbReference>
<organism evidence="4 5">
    <name type="scientific">Bradyrhizobium ottawaense</name>
    <dbReference type="NCBI Taxonomy" id="931866"/>
    <lineage>
        <taxon>Bacteria</taxon>
        <taxon>Pseudomonadati</taxon>
        <taxon>Pseudomonadota</taxon>
        <taxon>Alphaproteobacteria</taxon>
        <taxon>Hyphomicrobiales</taxon>
        <taxon>Nitrobacteraceae</taxon>
        <taxon>Bradyrhizobium</taxon>
    </lineage>
</organism>
<accession>A0A2U8PKU1</accession>
<keyword evidence="2" id="KW-0732">Signal</keyword>
<dbReference type="AlphaFoldDB" id="A0A2U8PKU1"/>
<feature type="compositionally biased region" description="Low complexity" evidence="1">
    <location>
        <begin position="114"/>
        <end position="127"/>
    </location>
</feature>
<sequence length="293" mass="29636">MRKLLATAAFLLASTAAQAQYTFEYGGRTIRIDPDRGTVQIPGVYDNTGQGKAKKAKKNETTPGQQPPQQATVEPQTPAAPAPAPAPVAPPPAAAQAPSPAPAAVAPPPPALPPAATASNAPAETAVSPPPAPSPPAPAPVEQQAAPAAPPPAPTVAAAPPAAAPPPPPAPAPAPVQAAAVAPPAPATAPTRDLNSPLGVWLTEEKEGKVRIEQCGTNLCGYSVDGKSNQNGEQVLINMKPSKDQKWSGRILDPNSGSTYDSTIAMKGTDRLRVQGCAFGGMFCGGQTWTRVN</sequence>
<dbReference type="EMBL" id="CP029425">
    <property type="protein sequence ID" value="AWL98369.1"/>
    <property type="molecule type" value="Genomic_DNA"/>
</dbReference>
<dbReference type="PANTHER" id="PTHR36919">
    <property type="entry name" value="BLR1215 PROTEIN"/>
    <property type="match status" value="1"/>
</dbReference>
<feature type="compositionally biased region" description="Pro residues" evidence="1">
    <location>
        <begin position="162"/>
        <end position="174"/>
    </location>
</feature>
<evidence type="ECO:0000313" key="5">
    <source>
        <dbReference type="Proteomes" id="UP000215703"/>
    </source>
</evidence>
<dbReference type="GeneID" id="92967091"/>
<feature type="chain" id="PRO_5015987315" evidence="2">
    <location>
        <begin position="20"/>
        <end position="293"/>
    </location>
</feature>
<reference evidence="4 5" key="1">
    <citation type="journal article" date="2014" name="Int. J. Syst. Evol. Microbiol.">
        <title>Bradyrhizobium ottawaense sp. nov., a symbiotic nitrogen fixing bacterium from root nodules of soybeans in Canada.</title>
        <authorList>
            <person name="Yu X."/>
            <person name="Cloutier S."/>
            <person name="Tambong J.T."/>
            <person name="Bromfield E.S."/>
        </authorList>
    </citation>
    <scope>NUCLEOTIDE SEQUENCE [LARGE SCALE GENOMIC DNA]</scope>
    <source>
        <strain evidence="4 5">OO99</strain>
    </source>
</reference>
<dbReference type="PRINTS" id="PR01217">
    <property type="entry name" value="PRICHEXTENSN"/>
</dbReference>
<dbReference type="InterPro" id="IPR017201">
    <property type="entry name" value="UCP037429"/>
</dbReference>
<dbReference type="InterPro" id="IPR019223">
    <property type="entry name" value="DUF2147"/>
</dbReference>
<evidence type="ECO:0000259" key="3">
    <source>
        <dbReference type="Pfam" id="PF09917"/>
    </source>
</evidence>
<proteinExistence type="predicted"/>
<evidence type="ECO:0000313" key="4">
    <source>
        <dbReference type="EMBL" id="AWL98369.1"/>
    </source>
</evidence>
<dbReference type="PIRSF" id="PIRSF037429">
    <property type="entry name" value="UCP037429"/>
    <property type="match status" value="1"/>
</dbReference>
<feature type="region of interest" description="Disordered" evidence="1">
    <location>
        <begin position="34"/>
        <end position="195"/>
    </location>
</feature>
<dbReference type="Gene3D" id="2.40.128.520">
    <property type="match status" value="1"/>
</dbReference>
<evidence type="ECO:0000256" key="1">
    <source>
        <dbReference type="SAM" id="MobiDB-lite"/>
    </source>
</evidence>
<dbReference type="KEGG" id="bot:CIT37_31080"/>
<feature type="compositionally biased region" description="Pro residues" evidence="1">
    <location>
        <begin position="128"/>
        <end position="139"/>
    </location>
</feature>
<dbReference type="RefSeq" id="WP_095424311.1">
    <property type="nucleotide sequence ID" value="NZ_CP029425.2"/>
</dbReference>